<keyword evidence="7" id="KW-0560">Oxidoreductase</keyword>
<dbReference type="KEGG" id="sta:STHERM_c02360"/>
<protein>
    <submittedName>
        <fullName evidence="7">Neelaredoxin</fullName>
        <ecNumber evidence="7">1.15.1.1</ecNumber>
    </submittedName>
</protein>
<evidence type="ECO:0000313" key="8">
    <source>
        <dbReference type="Proteomes" id="UP000001296"/>
    </source>
</evidence>
<dbReference type="eggNOG" id="COG2033">
    <property type="taxonomic scope" value="Bacteria"/>
</dbReference>
<dbReference type="Gene3D" id="2.60.40.730">
    <property type="entry name" value="SOR catalytic domain"/>
    <property type="match status" value="1"/>
</dbReference>
<keyword evidence="4" id="KW-0249">Electron transport</keyword>
<keyword evidence="2" id="KW-0813">Transport</keyword>
<feature type="domain" description="Desulfoferrodoxin ferrous iron-binding" evidence="6">
    <location>
        <begin position="11"/>
        <end position="123"/>
    </location>
</feature>
<dbReference type="InterPro" id="IPR002742">
    <property type="entry name" value="Desulfoferrodoxin_Fe-bd_dom"/>
</dbReference>
<evidence type="ECO:0000256" key="4">
    <source>
        <dbReference type="ARBA" id="ARBA00022982"/>
    </source>
</evidence>
<dbReference type="InterPro" id="IPR051233">
    <property type="entry name" value="Desulfoferrodoxin_SOR"/>
</dbReference>
<sequence>MALGEWIKSDDFKTEKHVPVIELPREVKKGEAVLVTVTVGKEIPHPNTTEHFIQWIRLYYKDVDGKFAIDLGCAEFNAHGATTAGPNTGPAYTEPVAVFKVKLDTPGTLVAESYCNIHGLWESSVEVKPEA</sequence>
<accession>E0RNT7</accession>
<dbReference type="SUPFAM" id="SSF49367">
    <property type="entry name" value="Superoxide reductase-like"/>
    <property type="match status" value="1"/>
</dbReference>
<dbReference type="GO" id="GO:0004784">
    <property type="term" value="F:superoxide dismutase activity"/>
    <property type="evidence" value="ECO:0007669"/>
    <property type="project" value="UniProtKB-EC"/>
</dbReference>
<name>E0RNT7_WINT6</name>
<dbReference type="InterPro" id="IPR036073">
    <property type="entry name" value="Desulfoferrodoxin_Fe-bd_dom_sf"/>
</dbReference>
<organism evidence="7 8">
    <name type="scientific">Winmispira thermophila (strain ATCC 49972 / DSM 6192 / RI 19.B1)</name>
    <name type="common">Spirochaeta thermophila</name>
    <dbReference type="NCBI Taxonomy" id="665571"/>
    <lineage>
        <taxon>Bacteria</taxon>
        <taxon>Pseudomonadati</taxon>
        <taxon>Spirochaetota</taxon>
        <taxon>Spirochaetia</taxon>
        <taxon>Winmispirales</taxon>
        <taxon>Winmispiraceae</taxon>
        <taxon>Winmispira</taxon>
    </lineage>
</organism>
<dbReference type="Proteomes" id="UP000001296">
    <property type="component" value="Chromosome"/>
</dbReference>
<evidence type="ECO:0000256" key="1">
    <source>
        <dbReference type="ARBA" id="ARBA00005941"/>
    </source>
</evidence>
<gene>
    <name evidence="7" type="ordered locus">STHERM_c02360</name>
</gene>
<dbReference type="PaxDb" id="665571-STHERM_c02360"/>
<dbReference type="PANTHER" id="PTHR36541:SF1">
    <property type="entry name" value="SUPEROXIDE REDUCTASE-RELATED"/>
    <property type="match status" value="1"/>
</dbReference>
<dbReference type="HOGENOM" id="CLU_118960_2_1_12"/>
<reference key="1">
    <citation type="submission" date="2009-08" db="EMBL/GenBank/DDBJ databases">
        <title>The genome sequence of Spirochaeta thermophila DSM6192.</title>
        <authorList>
            <person name="Angelov A."/>
            <person name="Mientus M."/>
            <person name="Wittenberg S."/>
            <person name="Lehmann R."/>
            <person name="Liesegang H."/>
            <person name="Daniel R."/>
            <person name="Liebl W."/>
        </authorList>
    </citation>
    <scope>NUCLEOTIDE SEQUENCE</scope>
    <source>
        <strain>DSM 6192</strain>
    </source>
</reference>
<dbReference type="CDD" id="cd03172">
    <property type="entry name" value="SORL_classII"/>
    <property type="match status" value="1"/>
</dbReference>
<dbReference type="Pfam" id="PF01880">
    <property type="entry name" value="Desulfoferrodox"/>
    <property type="match status" value="1"/>
</dbReference>
<dbReference type="EMBL" id="CP001698">
    <property type="protein sequence ID" value="ADN01210.1"/>
    <property type="molecule type" value="Genomic_DNA"/>
</dbReference>
<evidence type="ECO:0000256" key="2">
    <source>
        <dbReference type="ARBA" id="ARBA00022448"/>
    </source>
</evidence>
<keyword evidence="3" id="KW-0479">Metal-binding</keyword>
<evidence type="ECO:0000313" key="7">
    <source>
        <dbReference type="EMBL" id="ADN01210.1"/>
    </source>
</evidence>
<comment type="similarity">
    <text evidence="1">Belongs to the desulfoferrodoxin family.</text>
</comment>
<evidence type="ECO:0000256" key="3">
    <source>
        <dbReference type="ARBA" id="ARBA00022723"/>
    </source>
</evidence>
<keyword evidence="5" id="KW-0408">Iron</keyword>
<dbReference type="GO" id="GO:0005506">
    <property type="term" value="F:iron ion binding"/>
    <property type="evidence" value="ECO:0007669"/>
    <property type="project" value="InterPro"/>
</dbReference>
<dbReference type="PANTHER" id="PTHR36541">
    <property type="entry name" value="SUPEROXIDE REDUCTASE-RELATED"/>
    <property type="match status" value="1"/>
</dbReference>
<dbReference type="NCBIfam" id="TIGR00332">
    <property type="entry name" value="neela_ferrous"/>
    <property type="match status" value="1"/>
</dbReference>
<dbReference type="AlphaFoldDB" id="E0RNT7"/>
<evidence type="ECO:0000256" key="5">
    <source>
        <dbReference type="ARBA" id="ARBA00023004"/>
    </source>
</evidence>
<reference evidence="7 8" key="2">
    <citation type="journal article" date="2010" name="J. Bacteriol.">
        <title>Genome sequence of the polysaccharide-degrading, thermophilic anaerobe Spirochaeta thermophila DSM 6192.</title>
        <authorList>
            <person name="Angelov A."/>
            <person name="Liebl S."/>
            <person name="Ballschmiter M."/>
            <person name="Bomeke M."/>
            <person name="Lehmann R."/>
            <person name="Liesegang H."/>
            <person name="Daniel R."/>
            <person name="Liebl W."/>
        </authorList>
    </citation>
    <scope>NUCLEOTIDE SEQUENCE [LARGE SCALE GENOMIC DNA]</scope>
    <source>
        <strain evidence="8">ATCC 49972 / DSM 6192 / RI 19.B1</strain>
    </source>
</reference>
<proteinExistence type="inferred from homology"/>
<dbReference type="EC" id="1.15.1.1" evidence="7"/>
<evidence type="ECO:0000259" key="6">
    <source>
        <dbReference type="Pfam" id="PF01880"/>
    </source>
</evidence>